<dbReference type="InterPro" id="IPR035901">
    <property type="entry name" value="GIY-YIG_endonuc_sf"/>
</dbReference>
<dbReference type="EMBL" id="CP016094">
    <property type="protein sequence ID" value="AOS44753.1"/>
    <property type="molecule type" value="Genomic_DNA"/>
</dbReference>
<dbReference type="SMART" id="SM00465">
    <property type="entry name" value="GIYc"/>
    <property type="match status" value="1"/>
</dbReference>
<accession>A0A1D8AV45</accession>
<proteinExistence type="inferred from homology"/>
<dbReference type="PROSITE" id="PS50164">
    <property type="entry name" value="GIY_YIG"/>
    <property type="match status" value="1"/>
</dbReference>
<dbReference type="InterPro" id="IPR000305">
    <property type="entry name" value="GIY-YIG_endonuc"/>
</dbReference>
<dbReference type="CDD" id="cd10456">
    <property type="entry name" value="GIY-YIG_UPF0213"/>
    <property type="match status" value="1"/>
</dbReference>
<evidence type="ECO:0000256" key="1">
    <source>
        <dbReference type="ARBA" id="ARBA00007435"/>
    </source>
</evidence>
<dbReference type="InterPro" id="IPR050190">
    <property type="entry name" value="UPF0213_domain"/>
</dbReference>
<dbReference type="PANTHER" id="PTHR34477">
    <property type="entry name" value="UPF0213 PROTEIN YHBQ"/>
    <property type="match status" value="1"/>
</dbReference>
<protein>
    <submittedName>
        <fullName evidence="3">GIY-YIG nuclease superfamily protein</fullName>
    </submittedName>
</protein>
<dbReference type="OrthoDB" id="9807770at2"/>
<evidence type="ECO:0000259" key="2">
    <source>
        <dbReference type="PROSITE" id="PS50164"/>
    </source>
</evidence>
<dbReference type="Proteomes" id="UP000095228">
    <property type="component" value="Chromosome"/>
</dbReference>
<dbReference type="Pfam" id="PF01541">
    <property type="entry name" value="GIY-YIG"/>
    <property type="match status" value="1"/>
</dbReference>
<dbReference type="STRING" id="1838286.Verru16b_01821"/>
<dbReference type="AlphaFoldDB" id="A0A1D8AV45"/>
<evidence type="ECO:0000313" key="4">
    <source>
        <dbReference type="Proteomes" id="UP000095228"/>
    </source>
</evidence>
<evidence type="ECO:0000313" key="3">
    <source>
        <dbReference type="EMBL" id="AOS44753.1"/>
    </source>
</evidence>
<dbReference type="RefSeq" id="WP_069961975.1">
    <property type="nucleotide sequence ID" value="NZ_CP016094.1"/>
</dbReference>
<reference evidence="3 4" key="1">
    <citation type="submission" date="2016-06" db="EMBL/GenBank/DDBJ databases">
        <title>Three novel species with peptidoglycan cell walls form the new genus Lacunisphaera gen. nov. in the family Opitutaceae of the verrucomicrobial subdivision 4.</title>
        <authorList>
            <person name="Rast P."/>
            <person name="Gloeckner I."/>
            <person name="Jogler M."/>
            <person name="Boedeker C."/>
            <person name="Jeske O."/>
            <person name="Wiegand S."/>
            <person name="Reinhardt R."/>
            <person name="Schumann P."/>
            <person name="Rohde M."/>
            <person name="Spring S."/>
            <person name="Gloeckner F.O."/>
            <person name="Jogler C."/>
        </authorList>
    </citation>
    <scope>NUCLEOTIDE SEQUENCE [LARGE SCALE GENOMIC DNA]</scope>
    <source>
        <strain evidence="3 4">IG16b</strain>
    </source>
</reference>
<dbReference type="Gene3D" id="3.40.1440.10">
    <property type="entry name" value="GIY-YIG endonuclease"/>
    <property type="match status" value="1"/>
</dbReference>
<keyword evidence="4" id="KW-1185">Reference proteome</keyword>
<sequence>MPSPRAHVYIVRCRDGTLYIGTARDVAKRLAQHDAGKGAKYTRARGPVTLLWSEGPMTVSRALRREYQLKQLTRPRKEALIAGRLVLPLPRRR</sequence>
<gene>
    <name evidence="3" type="ORF">Verru16b_01821</name>
</gene>
<organism evidence="3 4">
    <name type="scientific">Lacunisphaera limnophila</name>
    <dbReference type="NCBI Taxonomy" id="1838286"/>
    <lineage>
        <taxon>Bacteria</taxon>
        <taxon>Pseudomonadati</taxon>
        <taxon>Verrucomicrobiota</taxon>
        <taxon>Opitutia</taxon>
        <taxon>Opitutales</taxon>
        <taxon>Opitutaceae</taxon>
        <taxon>Lacunisphaera</taxon>
    </lineage>
</organism>
<feature type="domain" description="GIY-YIG" evidence="2">
    <location>
        <begin position="4"/>
        <end position="79"/>
    </location>
</feature>
<dbReference type="SUPFAM" id="SSF82771">
    <property type="entry name" value="GIY-YIG endonuclease"/>
    <property type="match status" value="1"/>
</dbReference>
<dbReference type="PANTHER" id="PTHR34477:SF1">
    <property type="entry name" value="UPF0213 PROTEIN YHBQ"/>
    <property type="match status" value="1"/>
</dbReference>
<name>A0A1D8AV45_9BACT</name>
<dbReference type="KEGG" id="obg:Verru16b_01821"/>
<comment type="similarity">
    <text evidence="1">Belongs to the UPF0213 family.</text>
</comment>